<evidence type="ECO:0000313" key="3">
    <source>
        <dbReference type="Proteomes" id="UP000708298"/>
    </source>
</evidence>
<dbReference type="PANTHER" id="PTHR33336:SF15">
    <property type="entry name" value="ABM DOMAIN-CONTAINING PROTEIN"/>
    <property type="match status" value="1"/>
</dbReference>
<comment type="caution">
    <text evidence="2">The sequence shown here is derived from an EMBL/GenBank/DDBJ whole genome shotgun (WGS) entry which is preliminary data.</text>
</comment>
<accession>A0A963YU63</accession>
<dbReference type="GO" id="GO:0004497">
    <property type="term" value="F:monooxygenase activity"/>
    <property type="evidence" value="ECO:0007669"/>
    <property type="project" value="UniProtKB-KW"/>
</dbReference>
<dbReference type="InterPro" id="IPR011008">
    <property type="entry name" value="Dimeric_a/b-barrel"/>
</dbReference>
<evidence type="ECO:0000313" key="2">
    <source>
        <dbReference type="EMBL" id="MCB8877132.1"/>
    </source>
</evidence>
<dbReference type="AlphaFoldDB" id="A0A963YU63"/>
<dbReference type="RefSeq" id="WP_227322786.1">
    <property type="nucleotide sequence ID" value="NZ_JAESVB010000010.1"/>
</dbReference>
<keyword evidence="3" id="KW-1185">Reference proteome</keyword>
<feature type="domain" description="ABM" evidence="1">
    <location>
        <begin position="5"/>
        <end position="94"/>
    </location>
</feature>
<dbReference type="InterPro" id="IPR007138">
    <property type="entry name" value="ABM_dom"/>
</dbReference>
<gene>
    <name evidence="2" type="ORF">ASILVAE211_18195</name>
</gene>
<dbReference type="PROSITE" id="PS51725">
    <property type="entry name" value="ABM"/>
    <property type="match status" value="1"/>
</dbReference>
<keyword evidence="2" id="KW-0560">Oxidoreductase</keyword>
<organism evidence="2 3">
    <name type="scientific">Acidisoma silvae</name>
    <dbReference type="NCBI Taxonomy" id="2802396"/>
    <lineage>
        <taxon>Bacteria</taxon>
        <taxon>Pseudomonadati</taxon>
        <taxon>Pseudomonadota</taxon>
        <taxon>Alphaproteobacteria</taxon>
        <taxon>Acetobacterales</taxon>
        <taxon>Acidocellaceae</taxon>
        <taxon>Acidisoma</taxon>
    </lineage>
</organism>
<reference evidence="2" key="2">
    <citation type="submission" date="2021-01" db="EMBL/GenBank/DDBJ databases">
        <authorList>
            <person name="Mieszkin S."/>
            <person name="Pouder E."/>
            <person name="Alain K."/>
        </authorList>
    </citation>
    <scope>NUCLEOTIDE SEQUENCE</scope>
    <source>
        <strain evidence="2">HW T2.11</strain>
    </source>
</reference>
<dbReference type="Gene3D" id="3.30.70.100">
    <property type="match status" value="1"/>
</dbReference>
<protein>
    <submittedName>
        <fullName evidence="2">Antibiotic biosynthesis monooxygenase</fullName>
    </submittedName>
</protein>
<reference evidence="2" key="1">
    <citation type="journal article" date="2021" name="Microorganisms">
        <title>Acidisoma silvae sp. nov. and Acidisomacellulosilytica sp. nov., Two Acidophilic Bacteria Isolated from Decaying Wood, Hydrolyzing Cellulose and Producing Poly-3-hydroxybutyrate.</title>
        <authorList>
            <person name="Mieszkin S."/>
            <person name="Pouder E."/>
            <person name="Uroz S."/>
            <person name="Simon-Colin C."/>
            <person name="Alain K."/>
        </authorList>
    </citation>
    <scope>NUCLEOTIDE SEQUENCE</scope>
    <source>
        <strain evidence="2">HW T2.11</strain>
    </source>
</reference>
<dbReference type="Proteomes" id="UP000708298">
    <property type="component" value="Unassembled WGS sequence"/>
</dbReference>
<dbReference type="EMBL" id="JAESVB010000010">
    <property type="protein sequence ID" value="MCB8877132.1"/>
    <property type="molecule type" value="Genomic_DNA"/>
</dbReference>
<proteinExistence type="predicted"/>
<name>A0A963YU63_9PROT</name>
<evidence type="ECO:0000259" key="1">
    <source>
        <dbReference type="PROSITE" id="PS51725"/>
    </source>
</evidence>
<dbReference type="InterPro" id="IPR050744">
    <property type="entry name" value="AI-2_Isomerase_LsrG"/>
</dbReference>
<keyword evidence="2" id="KW-0503">Monooxygenase</keyword>
<dbReference type="SUPFAM" id="SSF54909">
    <property type="entry name" value="Dimeric alpha+beta barrel"/>
    <property type="match status" value="1"/>
</dbReference>
<dbReference type="PANTHER" id="PTHR33336">
    <property type="entry name" value="QUINOL MONOOXYGENASE YGIN-RELATED"/>
    <property type="match status" value="1"/>
</dbReference>
<dbReference type="Pfam" id="PF03992">
    <property type="entry name" value="ABM"/>
    <property type="match status" value="1"/>
</dbReference>
<sequence>MTKPIDILAVLPLRAGYENDIFAAAMRCALESRKEAGCLMYQPYRSQGDHPKLVFIERWHDESAIAFHENTPHFKAFIAFTEGKLANPPEILRLDEIA</sequence>